<dbReference type="InterPro" id="IPR020422">
    <property type="entry name" value="TYR_PHOSPHATASE_DUAL_dom"/>
</dbReference>
<feature type="domain" description="Tyrosine-protein phosphatase" evidence="8">
    <location>
        <begin position="275"/>
        <end position="423"/>
    </location>
</feature>
<dbReference type="PRINTS" id="PR01909">
    <property type="entry name" value="ADSPHPHTASEA"/>
</dbReference>
<evidence type="ECO:0000256" key="3">
    <source>
        <dbReference type="ARBA" id="ARBA00022912"/>
    </source>
</evidence>
<sequence>MSAAESLSGDSLNLSIGNTICDSTTPSVIELERILESGRAQLNHADEVWPNLYIGDLVIAHDKKQLKKMGITHVLNVAHSKWGSVGDQIFYGKKIHYYGIAADDSPEFDLSVYFYTAAEQIHQTLSAPDAKLLVHCILGMSRSTSLVLAYLMIYHNRRLLDAVNRLILYRPVSPNRGFLQQLRQLDIKLNKEKRLQSTKGAQIAEGVSQTRPSMGSQASSASRFSDQTGAVRGRMEALKKDFVSRSSLKMRSEDYEPPNISELNHLLWTKSGSRHVDQVWPNLHLGDARTARDKATLKTMRITHILNAADGRFNVNTGATYYKDMGINYYGVEAYDDPNFNLSPFFYSAAKFIRAGLNARGGKVFVHCAMGISRAATLVLAFLMICEKMTLVEAIKTVSAHRNVSPNNGFLSQLRELDRALMQERRR</sequence>
<dbReference type="PRINTS" id="PR01908">
    <property type="entry name" value="ADSPHPHTASE"/>
</dbReference>
<dbReference type="CDD" id="cd14515">
    <property type="entry name" value="DUSP3-like"/>
    <property type="match status" value="1"/>
</dbReference>
<accession>A0A401NL83</accession>
<evidence type="ECO:0000256" key="7">
    <source>
        <dbReference type="SAM" id="MobiDB-lite"/>
    </source>
</evidence>
<dbReference type="InterPro" id="IPR029021">
    <property type="entry name" value="Prot-tyrosine_phosphatase-like"/>
</dbReference>
<dbReference type="InterPro" id="IPR000340">
    <property type="entry name" value="Dual-sp_phosphatase_cat-dom"/>
</dbReference>
<dbReference type="InterPro" id="IPR000387">
    <property type="entry name" value="Tyr_Pase_dom"/>
</dbReference>
<keyword evidence="3" id="KW-0904">Protein phosphatase</keyword>
<keyword evidence="2" id="KW-0378">Hydrolase</keyword>
<dbReference type="PROSITE" id="PS50054">
    <property type="entry name" value="TYR_PHOSPHATASE_DUAL"/>
    <property type="match status" value="2"/>
</dbReference>
<dbReference type="PANTHER" id="PTHR45682:SF2">
    <property type="entry name" value="DUAL SPECIFICITY PROTEIN PHOSPHATASE"/>
    <property type="match status" value="1"/>
</dbReference>
<dbReference type="GO" id="GO:0004722">
    <property type="term" value="F:protein serine/threonine phosphatase activity"/>
    <property type="evidence" value="ECO:0007669"/>
    <property type="project" value="UniProtKB-EC"/>
</dbReference>
<dbReference type="SMART" id="SM00195">
    <property type="entry name" value="DSPc"/>
    <property type="match status" value="2"/>
</dbReference>
<evidence type="ECO:0000256" key="4">
    <source>
        <dbReference type="ARBA" id="ARBA00047761"/>
    </source>
</evidence>
<dbReference type="OMA" id="EMECVEY"/>
<dbReference type="SUPFAM" id="SSF52799">
    <property type="entry name" value="(Phosphotyrosine protein) phosphatases II"/>
    <property type="match status" value="2"/>
</dbReference>
<dbReference type="STRING" id="75743.A0A401NL83"/>
<dbReference type="InterPro" id="IPR016130">
    <property type="entry name" value="Tyr_Pase_AS"/>
</dbReference>
<comment type="catalytic activity">
    <reaction evidence="5">
        <text>O-phospho-L-threonyl-[protein] + H2O = L-threonyl-[protein] + phosphate</text>
        <dbReference type="Rhea" id="RHEA:47004"/>
        <dbReference type="Rhea" id="RHEA-COMP:11060"/>
        <dbReference type="Rhea" id="RHEA-COMP:11605"/>
        <dbReference type="ChEBI" id="CHEBI:15377"/>
        <dbReference type="ChEBI" id="CHEBI:30013"/>
        <dbReference type="ChEBI" id="CHEBI:43474"/>
        <dbReference type="ChEBI" id="CHEBI:61977"/>
        <dbReference type="EC" id="3.1.3.16"/>
    </reaction>
</comment>
<dbReference type="PROSITE" id="PS00383">
    <property type="entry name" value="TYR_PHOSPHATASE_1"/>
    <property type="match status" value="1"/>
</dbReference>
<dbReference type="OrthoDB" id="10252009at2759"/>
<evidence type="ECO:0000256" key="1">
    <source>
        <dbReference type="ARBA" id="ARBA00008601"/>
    </source>
</evidence>
<evidence type="ECO:0000256" key="6">
    <source>
        <dbReference type="PIRSR" id="PIRSR620405-1"/>
    </source>
</evidence>
<reference evidence="10 11" key="1">
    <citation type="journal article" date="2018" name="Nat. Ecol. Evol.">
        <title>Shark genomes provide insights into elasmobranch evolution and the origin of vertebrates.</title>
        <authorList>
            <person name="Hara Y"/>
            <person name="Yamaguchi K"/>
            <person name="Onimaru K"/>
            <person name="Kadota M"/>
            <person name="Koyanagi M"/>
            <person name="Keeley SD"/>
            <person name="Tatsumi K"/>
            <person name="Tanaka K"/>
            <person name="Motone F"/>
            <person name="Kageyama Y"/>
            <person name="Nozu R"/>
            <person name="Adachi N"/>
            <person name="Nishimura O"/>
            <person name="Nakagawa R"/>
            <person name="Tanegashima C"/>
            <person name="Kiyatake I"/>
            <person name="Matsumoto R"/>
            <person name="Murakumo K"/>
            <person name="Nishida K"/>
            <person name="Terakita A"/>
            <person name="Kuratani S"/>
            <person name="Sato K"/>
            <person name="Hyodo S Kuraku.S."/>
        </authorList>
    </citation>
    <scope>NUCLEOTIDE SEQUENCE [LARGE SCALE GENOMIC DNA]</scope>
</reference>
<feature type="domain" description="Tyrosine-protein phosphatase" evidence="8">
    <location>
        <begin position="43"/>
        <end position="191"/>
    </location>
</feature>
<dbReference type="Pfam" id="PF00782">
    <property type="entry name" value="DSPc"/>
    <property type="match status" value="2"/>
</dbReference>
<protein>
    <submittedName>
        <fullName evidence="10">Uncharacterized protein</fullName>
    </submittedName>
</protein>
<proteinExistence type="inferred from homology"/>
<evidence type="ECO:0000256" key="5">
    <source>
        <dbReference type="ARBA" id="ARBA00048336"/>
    </source>
</evidence>
<feature type="active site" description="Phosphocysteine intermediate" evidence="6">
    <location>
        <position position="368"/>
    </location>
</feature>
<feature type="domain" description="Tyrosine specific protein phosphatases" evidence="9">
    <location>
        <begin position="344"/>
        <end position="402"/>
    </location>
</feature>
<organism evidence="10 11">
    <name type="scientific">Scyliorhinus torazame</name>
    <name type="common">Cloudy catshark</name>
    <name type="synonym">Catulus torazame</name>
    <dbReference type="NCBI Taxonomy" id="75743"/>
    <lineage>
        <taxon>Eukaryota</taxon>
        <taxon>Metazoa</taxon>
        <taxon>Chordata</taxon>
        <taxon>Craniata</taxon>
        <taxon>Vertebrata</taxon>
        <taxon>Chondrichthyes</taxon>
        <taxon>Elasmobranchii</taxon>
        <taxon>Galeomorphii</taxon>
        <taxon>Galeoidea</taxon>
        <taxon>Carcharhiniformes</taxon>
        <taxon>Scyliorhinidae</taxon>
        <taxon>Scyliorhinus</taxon>
    </lineage>
</organism>
<evidence type="ECO:0000313" key="10">
    <source>
        <dbReference type="EMBL" id="GCB61671.1"/>
    </source>
</evidence>
<dbReference type="InterPro" id="IPR020405">
    <property type="entry name" value="Atypical_DUSP_subfamA"/>
</dbReference>
<dbReference type="Proteomes" id="UP000288216">
    <property type="component" value="Unassembled WGS sequence"/>
</dbReference>
<evidence type="ECO:0000259" key="9">
    <source>
        <dbReference type="PROSITE" id="PS50056"/>
    </source>
</evidence>
<evidence type="ECO:0000313" key="11">
    <source>
        <dbReference type="Proteomes" id="UP000288216"/>
    </source>
</evidence>
<keyword evidence="11" id="KW-1185">Reference proteome</keyword>
<dbReference type="GO" id="GO:0005737">
    <property type="term" value="C:cytoplasm"/>
    <property type="evidence" value="ECO:0007669"/>
    <property type="project" value="TreeGrafter"/>
</dbReference>
<dbReference type="GO" id="GO:0008138">
    <property type="term" value="F:protein tyrosine/serine/threonine phosphatase activity"/>
    <property type="evidence" value="ECO:0007669"/>
    <property type="project" value="InterPro"/>
</dbReference>
<comment type="similarity">
    <text evidence="1">Belongs to the protein-tyrosine phosphatase family. Non-receptor class dual specificity subfamily.</text>
</comment>
<evidence type="ECO:0000256" key="2">
    <source>
        <dbReference type="ARBA" id="ARBA00022801"/>
    </source>
</evidence>
<dbReference type="PROSITE" id="PS50056">
    <property type="entry name" value="TYR_PHOSPHATASE_2"/>
    <property type="match status" value="2"/>
</dbReference>
<feature type="domain" description="Tyrosine specific protein phosphatases" evidence="9">
    <location>
        <begin position="112"/>
        <end position="171"/>
    </location>
</feature>
<gene>
    <name evidence="10" type="ORF">scyTo_0011354</name>
</gene>
<comment type="caution">
    <text evidence="10">The sequence shown here is derived from an EMBL/GenBank/DDBJ whole genome shotgun (WGS) entry which is preliminary data.</text>
</comment>
<dbReference type="Gene3D" id="3.90.190.10">
    <property type="entry name" value="Protein tyrosine phosphatase superfamily"/>
    <property type="match status" value="2"/>
</dbReference>
<feature type="compositionally biased region" description="Polar residues" evidence="7">
    <location>
        <begin position="207"/>
        <end position="226"/>
    </location>
</feature>
<name>A0A401NL83_SCYTO</name>
<feature type="region of interest" description="Disordered" evidence="7">
    <location>
        <begin position="198"/>
        <end position="226"/>
    </location>
</feature>
<dbReference type="GO" id="GO:0043409">
    <property type="term" value="P:negative regulation of MAPK cascade"/>
    <property type="evidence" value="ECO:0007669"/>
    <property type="project" value="TreeGrafter"/>
</dbReference>
<comment type="catalytic activity">
    <reaction evidence="4">
        <text>O-phospho-L-seryl-[protein] + H2O = L-seryl-[protein] + phosphate</text>
        <dbReference type="Rhea" id="RHEA:20629"/>
        <dbReference type="Rhea" id="RHEA-COMP:9863"/>
        <dbReference type="Rhea" id="RHEA-COMP:11604"/>
        <dbReference type="ChEBI" id="CHEBI:15377"/>
        <dbReference type="ChEBI" id="CHEBI:29999"/>
        <dbReference type="ChEBI" id="CHEBI:43474"/>
        <dbReference type="ChEBI" id="CHEBI:83421"/>
        <dbReference type="EC" id="3.1.3.16"/>
    </reaction>
</comment>
<dbReference type="PANTHER" id="PTHR45682">
    <property type="entry name" value="AGAP008228-PA"/>
    <property type="match status" value="1"/>
</dbReference>
<evidence type="ECO:0000259" key="8">
    <source>
        <dbReference type="PROSITE" id="PS50054"/>
    </source>
</evidence>
<dbReference type="GO" id="GO:0033549">
    <property type="term" value="F:MAP kinase phosphatase activity"/>
    <property type="evidence" value="ECO:0007669"/>
    <property type="project" value="TreeGrafter"/>
</dbReference>
<dbReference type="AlphaFoldDB" id="A0A401NL83"/>
<dbReference type="EMBL" id="BFAA01005122">
    <property type="protein sequence ID" value="GCB61671.1"/>
    <property type="molecule type" value="Genomic_DNA"/>
</dbReference>